<dbReference type="InterPro" id="IPR006638">
    <property type="entry name" value="Elp3/MiaA/NifB-like_rSAM"/>
</dbReference>
<feature type="binding site" evidence="12">
    <location>
        <position position="31"/>
    </location>
    <ligand>
        <name>[4Fe-4S] cluster</name>
        <dbReference type="ChEBI" id="CHEBI:49883"/>
        <label>1</label>
        <note>4Fe-4S-S-AdoMet</note>
    </ligand>
</feature>
<dbReference type="SFLD" id="SFLDS00029">
    <property type="entry name" value="Radical_SAM"/>
    <property type="match status" value="1"/>
</dbReference>
<evidence type="ECO:0000313" key="15">
    <source>
        <dbReference type="EMBL" id="KGX84534.1"/>
    </source>
</evidence>
<dbReference type="SUPFAM" id="SSF102114">
    <property type="entry name" value="Radical SAM enzymes"/>
    <property type="match status" value="1"/>
</dbReference>
<dbReference type="STRING" id="1385511.GCA_000425225_03769"/>
<feature type="region of interest" description="Disordered" evidence="13">
    <location>
        <begin position="318"/>
        <end position="340"/>
    </location>
</feature>
<keyword evidence="5 12" id="KW-0547">Nucleotide-binding</keyword>
<evidence type="ECO:0000256" key="7">
    <source>
        <dbReference type="ARBA" id="ARBA00023014"/>
    </source>
</evidence>
<evidence type="ECO:0000256" key="12">
    <source>
        <dbReference type="HAMAP-Rule" id="MF_01225"/>
    </source>
</evidence>
<dbReference type="PANTHER" id="PTHR22960">
    <property type="entry name" value="MOLYBDOPTERIN COFACTOR SYNTHESIS PROTEIN A"/>
    <property type="match status" value="1"/>
</dbReference>
<dbReference type="CDD" id="cd21117">
    <property type="entry name" value="Twitch_MoaA"/>
    <property type="match status" value="1"/>
</dbReference>
<dbReference type="InterPro" id="IPR040064">
    <property type="entry name" value="MoaA-like"/>
</dbReference>
<dbReference type="GO" id="GO:0005525">
    <property type="term" value="F:GTP binding"/>
    <property type="evidence" value="ECO:0007669"/>
    <property type="project" value="UniProtKB-UniRule"/>
</dbReference>
<keyword evidence="8 12" id="KW-0342">GTP-binding</keyword>
<feature type="binding site" evidence="12">
    <location>
        <position position="20"/>
    </location>
    <ligand>
        <name>GTP</name>
        <dbReference type="ChEBI" id="CHEBI:37565"/>
    </ligand>
</feature>
<feature type="binding site" evidence="12">
    <location>
        <begin position="269"/>
        <end position="271"/>
    </location>
    <ligand>
        <name>GTP</name>
        <dbReference type="ChEBI" id="CHEBI:37565"/>
    </ligand>
</feature>
<keyword evidence="10 12" id="KW-0456">Lyase</keyword>
<dbReference type="SFLD" id="SFLDG01386">
    <property type="entry name" value="main_SPASM_domain-containing"/>
    <property type="match status" value="1"/>
</dbReference>
<dbReference type="EMBL" id="AVPF01000054">
    <property type="protein sequence ID" value="KGX84534.1"/>
    <property type="molecule type" value="Genomic_DNA"/>
</dbReference>
<feature type="binding site" evidence="12">
    <location>
        <position position="27"/>
    </location>
    <ligand>
        <name>[4Fe-4S] cluster</name>
        <dbReference type="ChEBI" id="CHEBI:49883"/>
        <label>1</label>
        <note>4Fe-4S-S-AdoMet</note>
    </ligand>
</feature>
<feature type="binding site" evidence="12">
    <location>
        <position position="78"/>
    </location>
    <ligand>
        <name>S-adenosyl-L-methionine</name>
        <dbReference type="ChEBI" id="CHEBI:59789"/>
    </ligand>
</feature>
<dbReference type="Pfam" id="PF06463">
    <property type="entry name" value="Mob_synth_C"/>
    <property type="match status" value="1"/>
</dbReference>
<keyword evidence="16" id="KW-1185">Reference proteome</keyword>
<gene>
    <name evidence="12" type="primary">moaA</name>
    <name evidence="15" type="ORF">N783_17350</name>
</gene>
<dbReference type="UniPathway" id="UPA00344"/>
<evidence type="ECO:0000256" key="11">
    <source>
        <dbReference type="ARBA" id="ARBA00048697"/>
    </source>
</evidence>
<dbReference type="SFLD" id="SFLDG01383">
    <property type="entry name" value="cyclic_pyranopterin_phosphate"/>
    <property type="match status" value="1"/>
</dbReference>
<keyword evidence="2 12" id="KW-0004">4Fe-4S</keyword>
<dbReference type="OrthoDB" id="9763993at2"/>
<comment type="subunit">
    <text evidence="12">Monomer and homodimer.</text>
</comment>
<dbReference type="PROSITE" id="PS51918">
    <property type="entry name" value="RADICAL_SAM"/>
    <property type="match status" value="1"/>
</dbReference>
<keyword evidence="9 12" id="KW-0501">Molybdenum cofactor biosynthesis</keyword>
<dbReference type="InterPro" id="IPR058240">
    <property type="entry name" value="rSAM_sf"/>
</dbReference>
<feature type="binding site" evidence="12">
    <location>
        <position position="267"/>
    </location>
    <ligand>
        <name>[4Fe-4S] cluster</name>
        <dbReference type="ChEBI" id="CHEBI:49883"/>
        <label>2</label>
        <note>4Fe-4S-substrate</note>
    </ligand>
</feature>
<dbReference type="GO" id="GO:0046872">
    <property type="term" value="F:metal ion binding"/>
    <property type="evidence" value="ECO:0007669"/>
    <property type="project" value="UniProtKB-KW"/>
</dbReference>
<dbReference type="GO" id="GO:0051539">
    <property type="term" value="F:4 iron, 4 sulfur cluster binding"/>
    <property type="evidence" value="ECO:0007669"/>
    <property type="project" value="UniProtKB-UniRule"/>
</dbReference>
<evidence type="ECO:0000256" key="8">
    <source>
        <dbReference type="ARBA" id="ARBA00023134"/>
    </source>
</evidence>
<evidence type="ECO:0000256" key="4">
    <source>
        <dbReference type="ARBA" id="ARBA00022723"/>
    </source>
</evidence>
<reference evidence="15 16" key="1">
    <citation type="submission" date="2013-08" db="EMBL/GenBank/DDBJ databases">
        <authorList>
            <person name="Huang J."/>
            <person name="Wang G."/>
        </authorList>
    </citation>
    <scope>NUCLEOTIDE SEQUENCE [LARGE SCALE GENOMIC DNA]</scope>
    <source>
        <strain evidence="15 16">BH030004</strain>
    </source>
</reference>
<evidence type="ECO:0000256" key="3">
    <source>
        <dbReference type="ARBA" id="ARBA00022691"/>
    </source>
</evidence>
<dbReference type="CDD" id="cd01335">
    <property type="entry name" value="Radical_SAM"/>
    <property type="match status" value="1"/>
</dbReference>
<dbReference type="InterPro" id="IPR000385">
    <property type="entry name" value="MoaA_NifB_PqqE_Fe-S-bd_CS"/>
</dbReference>
<comment type="function">
    <text evidence="12">Catalyzes the cyclization of GTP to (8S)-3',8-cyclo-7,8-dihydroguanosine 5'-triphosphate.</text>
</comment>
<feature type="binding site" evidence="12">
    <location>
        <position position="281"/>
    </location>
    <ligand>
        <name>[4Fe-4S] cluster</name>
        <dbReference type="ChEBI" id="CHEBI:49883"/>
        <label>2</label>
        <note>4Fe-4S-substrate</note>
    </ligand>
</feature>
<dbReference type="EC" id="4.1.99.22" evidence="1 12"/>
<dbReference type="GO" id="GO:0061799">
    <property type="term" value="F:cyclic pyranopterin monophosphate synthase activity"/>
    <property type="evidence" value="ECO:0007669"/>
    <property type="project" value="TreeGrafter"/>
</dbReference>
<dbReference type="Gene3D" id="3.20.20.70">
    <property type="entry name" value="Aldolase class I"/>
    <property type="match status" value="1"/>
</dbReference>
<dbReference type="SFLD" id="SFLDG01067">
    <property type="entry name" value="SPASM/twitch_domain_containing"/>
    <property type="match status" value="1"/>
</dbReference>
<dbReference type="PROSITE" id="PS01305">
    <property type="entry name" value="MOAA_NIFB_PQQE"/>
    <property type="match status" value="1"/>
</dbReference>
<dbReference type="GO" id="GO:0006777">
    <property type="term" value="P:Mo-molybdopterin cofactor biosynthetic process"/>
    <property type="evidence" value="ECO:0007669"/>
    <property type="project" value="UniProtKB-UniRule"/>
</dbReference>
<evidence type="ECO:0000256" key="6">
    <source>
        <dbReference type="ARBA" id="ARBA00023004"/>
    </source>
</evidence>
<comment type="cofactor">
    <cofactor evidence="12">
        <name>[4Fe-4S] cluster</name>
        <dbReference type="ChEBI" id="CHEBI:49883"/>
    </cofactor>
    <text evidence="12">Binds 2 [4Fe-4S] clusters. Binds 1 [4Fe-4S] cluster coordinated with 3 cysteines and an exchangeable S-adenosyl-L-methionine and 1 [4Fe-4S] cluster coordinated with 3 cysteines and the GTP-derived substrate.</text>
</comment>
<dbReference type="AlphaFoldDB" id="A0A0A5FXM4"/>
<feature type="binding site" evidence="12">
    <location>
        <position position="200"/>
    </location>
    <ligand>
        <name>S-adenosyl-L-methionine</name>
        <dbReference type="ChEBI" id="CHEBI:59789"/>
    </ligand>
</feature>
<proteinExistence type="inferred from homology"/>
<name>A0A0A5FXM4_9BACI</name>
<feature type="binding site" evidence="12">
    <location>
        <position position="105"/>
    </location>
    <ligand>
        <name>GTP</name>
        <dbReference type="ChEBI" id="CHEBI:37565"/>
    </ligand>
</feature>
<keyword evidence="3 12" id="KW-0949">S-adenosyl-L-methionine</keyword>
<dbReference type="InterPro" id="IPR010505">
    <property type="entry name" value="MoaA_twitch"/>
</dbReference>
<feature type="binding site" evidence="12">
    <location>
        <position position="33"/>
    </location>
    <ligand>
        <name>S-adenosyl-L-methionine</name>
        <dbReference type="ChEBI" id="CHEBI:59789"/>
    </ligand>
</feature>
<evidence type="ECO:0000259" key="14">
    <source>
        <dbReference type="PROSITE" id="PS51918"/>
    </source>
</evidence>
<dbReference type="RefSeq" id="WP_027447286.1">
    <property type="nucleotide sequence ID" value="NZ_AULJ01000056.1"/>
</dbReference>
<feature type="binding site" evidence="12">
    <location>
        <position position="264"/>
    </location>
    <ligand>
        <name>[4Fe-4S] cluster</name>
        <dbReference type="ChEBI" id="CHEBI:49883"/>
        <label>2</label>
        <note>4Fe-4S-substrate</note>
    </ligand>
</feature>
<comment type="similarity">
    <text evidence="12">Belongs to the radical SAM superfamily. MoaA family.</text>
</comment>
<feature type="compositionally biased region" description="Basic and acidic residues" evidence="13">
    <location>
        <begin position="318"/>
        <end position="334"/>
    </location>
</feature>
<comment type="caution">
    <text evidence="15">The sequence shown here is derived from an EMBL/GenBank/DDBJ whole genome shotgun (WGS) entry which is preliminary data.</text>
</comment>
<dbReference type="GO" id="GO:1904047">
    <property type="term" value="F:S-adenosyl-L-methionine binding"/>
    <property type="evidence" value="ECO:0007669"/>
    <property type="project" value="UniProtKB-UniRule"/>
</dbReference>
<evidence type="ECO:0000256" key="5">
    <source>
        <dbReference type="ARBA" id="ARBA00022741"/>
    </source>
</evidence>
<comment type="pathway">
    <text evidence="12">Cofactor biosynthesis; molybdopterin biosynthesis.</text>
</comment>
<sequence length="340" mass="38236">MDTTGTAITDQFERPLKDLRISVIDQCNFRCTYCMPAEIFGEGYQFLSQEERLSYDEIVRVAEAFASLGVEKIRITGGEPLLRKNLSELIERLYAIEGIHDIALTTNGVFLPKQAEALKAAGLDRINLSLDAIDDEVFKSINSRGVKTSPVLKGVQAAEDAGLQVKVNMVVKKGMNDDQILPMARYFLATGHILRFIEFMDVGNTNGWNMDSVISKREIIDQIHEHMPLEPINPNYYGEVASRYRYQDGEGEVGIISSVTDHFCDTCTRARLSADGKLYHCLFASGGYDIRSLLRDGTSDHGLKLEIMKRWTRRDDRYSADRAEGKTPKDKKIEMSYIGG</sequence>
<evidence type="ECO:0000256" key="13">
    <source>
        <dbReference type="SAM" id="MobiDB-lite"/>
    </source>
</evidence>
<feature type="binding site" evidence="12">
    <location>
        <position position="34"/>
    </location>
    <ligand>
        <name>[4Fe-4S] cluster</name>
        <dbReference type="ChEBI" id="CHEBI:49883"/>
        <label>1</label>
        <note>4Fe-4S-S-AdoMet</note>
    </ligand>
</feature>
<keyword evidence="4 12" id="KW-0479">Metal-binding</keyword>
<feature type="domain" description="Radical SAM core" evidence="14">
    <location>
        <begin position="11"/>
        <end position="230"/>
    </location>
</feature>
<dbReference type="Pfam" id="PF04055">
    <property type="entry name" value="Radical_SAM"/>
    <property type="match status" value="1"/>
</dbReference>
<evidence type="ECO:0000256" key="1">
    <source>
        <dbReference type="ARBA" id="ARBA00012167"/>
    </source>
</evidence>
<dbReference type="eggNOG" id="COG2896">
    <property type="taxonomic scope" value="Bacteria"/>
</dbReference>
<keyword evidence="7 12" id="KW-0411">Iron-sulfur</keyword>
<evidence type="ECO:0000256" key="10">
    <source>
        <dbReference type="ARBA" id="ARBA00023239"/>
    </source>
</evidence>
<dbReference type="SMART" id="SM00729">
    <property type="entry name" value="Elp3"/>
    <property type="match status" value="1"/>
</dbReference>
<dbReference type="InterPro" id="IPR007197">
    <property type="entry name" value="rSAM"/>
</dbReference>
<dbReference type="PANTHER" id="PTHR22960:SF0">
    <property type="entry name" value="MOLYBDENUM COFACTOR BIOSYNTHESIS PROTEIN 1"/>
    <property type="match status" value="1"/>
</dbReference>
<feature type="binding site" evidence="12">
    <location>
        <position position="166"/>
    </location>
    <ligand>
        <name>GTP</name>
        <dbReference type="ChEBI" id="CHEBI:37565"/>
    </ligand>
</feature>
<dbReference type="HAMAP" id="MF_01225_B">
    <property type="entry name" value="MoaA_B"/>
    <property type="match status" value="1"/>
</dbReference>
<keyword evidence="6 12" id="KW-0408">Iron</keyword>
<dbReference type="GO" id="GO:0061798">
    <property type="term" value="F:GTP 3',8'-cyclase activity"/>
    <property type="evidence" value="ECO:0007669"/>
    <property type="project" value="UniProtKB-UniRule"/>
</dbReference>
<evidence type="ECO:0000313" key="16">
    <source>
        <dbReference type="Proteomes" id="UP000030403"/>
    </source>
</evidence>
<accession>A0A0A5FXM4</accession>
<comment type="catalytic activity">
    <reaction evidence="11 12">
        <text>GTP + AH2 + S-adenosyl-L-methionine = (8S)-3',8-cyclo-7,8-dihydroguanosine 5'-triphosphate + 5'-deoxyadenosine + L-methionine + A + H(+)</text>
        <dbReference type="Rhea" id="RHEA:49576"/>
        <dbReference type="ChEBI" id="CHEBI:13193"/>
        <dbReference type="ChEBI" id="CHEBI:15378"/>
        <dbReference type="ChEBI" id="CHEBI:17319"/>
        <dbReference type="ChEBI" id="CHEBI:17499"/>
        <dbReference type="ChEBI" id="CHEBI:37565"/>
        <dbReference type="ChEBI" id="CHEBI:57844"/>
        <dbReference type="ChEBI" id="CHEBI:59789"/>
        <dbReference type="ChEBI" id="CHEBI:131766"/>
        <dbReference type="EC" id="4.1.99.22"/>
    </reaction>
</comment>
<dbReference type="InterPro" id="IPR013483">
    <property type="entry name" value="MoaA"/>
</dbReference>
<dbReference type="Proteomes" id="UP000030403">
    <property type="component" value="Unassembled WGS sequence"/>
</dbReference>
<dbReference type="InterPro" id="IPR013785">
    <property type="entry name" value="Aldolase_TIM"/>
</dbReference>
<dbReference type="NCBIfam" id="TIGR02666">
    <property type="entry name" value="moaA"/>
    <property type="match status" value="1"/>
</dbReference>
<evidence type="ECO:0000256" key="9">
    <source>
        <dbReference type="ARBA" id="ARBA00023150"/>
    </source>
</evidence>
<protein>
    <recommendedName>
        <fullName evidence="1 12">GTP 3',8-cyclase</fullName>
        <ecNumber evidence="1 12">4.1.99.22</ecNumber>
    </recommendedName>
    <alternativeName>
        <fullName evidence="12">Molybdenum cofactor biosynthesis protein A</fullName>
    </alternativeName>
</protein>
<evidence type="ECO:0000256" key="2">
    <source>
        <dbReference type="ARBA" id="ARBA00022485"/>
    </source>
</evidence>
<organism evidence="15 16">
    <name type="scientific">Pontibacillus marinus BH030004 = DSM 16465</name>
    <dbReference type="NCBI Taxonomy" id="1385511"/>
    <lineage>
        <taxon>Bacteria</taxon>
        <taxon>Bacillati</taxon>
        <taxon>Bacillota</taxon>
        <taxon>Bacilli</taxon>
        <taxon>Bacillales</taxon>
        <taxon>Bacillaceae</taxon>
        <taxon>Pontibacillus</taxon>
    </lineage>
</organism>
<dbReference type="InterPro" id="IPR050105">
    <property type="entry name" value="MoCo_biosynth_MoaA/MoaC"/>
</dbReference>
<feature type="binding site" evidence="12">
    <location>
        <position position="129"/>
    </location>
    <ligand>
        <name>S-adenosyl-L-methionine</name>
        <dbReference type="ChEBI" id="CHEBI:59789"/>
    </ligand>
</feature>
<feature type="binding site" evidence="12">
    <location>
        <position position="74"/>
    </location>
    <ligand>
        <name>GTP</name>
        <dbReference type="ChEBI" id="CHEBI:37565"/>
    </ligand>
</feature>